<dbReference type="SUPFAM" id="SSF54631">
    <property type="entry name" value="CBS-domain pair"/>
    <property type="match status" value="2"/>
</dbReference>
<dbReference type="SMART" id="SM00666">
    <property type="entry name" value="PB1"/>
    <property type="match status" value="1"/>
</dbReference>
<dbReference type="SUPFAM" id="SSF54277">
    <property type="entry name" value="CAD &amp; PB1 domains"/>
    <property type="match status" value="1"/>
</dbReference>
<evidence type="ECO:0000259" key="6">
    <source>
        <dbReference type="PROSITE" id="PS51745"/>
    </source>
</evidence>
<evidence type="ECO:0000256" key="1">
    <source>
        <dbReference type="ARBA" id="ARBA00022737"/>
    </source>
</evidence>
<feature type="domain" description="CBS" evidence="5">
    <location>
        <begin position="228"/>
        <end position="288"/>
    </location>
</feature>
<feature type="domain" description="PB1" evidence="6">
    <location>
        <begin position="419"/>
        <end position="506"/>
    </location>
</feature>
<evidence type="ECO:0000256" key="3">
    <source>
        <dbReference type="SAM" id="MobiDB-lite"/>
    </source>
</evidence>
<sequence length="574" mass="61424">MSSIGSAAQGPGGKRQGGQGNPKRTGSTRKKPPSENGGIRKGGAAGRPSSAPGERTVKRLRLSKALTIPDGTTVADACRRMATRRVDAALLTDAGALLCGIVTDKDVATRVIAEGLKPEETSVSKVMTRNPIFVMGDTLAVDALQKMVHGKFRHLPVVENGEVVALLDITKCLYDAIARMERAAEKGNAIAAAVEGVERQWGNNANAPSTFIETLRERMFRPTLGSLLTEGAKVATVGLSDTVYTATKKMRDMRINSVVITTNNKPMGILTSKDVLMRVVAVGLPPDTTPVEKVMTPNPECASLDTTIVDALHIMHDGKFLHLPVVDRDGQVVGCVDVLQLTHGAVATVGSNQNGGGATDVGGTMLQKFWDSALALEPPEDDDDTHSVTASDISARHAASEMYGSEAGRHNYATLTGAGNTFSFKLEDQKGRVHRFNCGTESLTELISAIVQRVGDEVDLNQLPHIMYEDDEGDRVLLGSDSDLVAAVKYARVSGWKGLRLFLDYTHVQSVPPPRSVAPQKVPKAAIRVEQRNVEPQHEKETSWLTPVHIQTAIVAATIVVVGISVAVYLKRSN</sequence>
<evidence type="ECO:0000256" key="2">
    <source>
        <dbReference type="PROSITE-ProRule" id="PRU00703"/>
    </source>
</evidence>
<dbReference type="SMART" id="SM00116">
    <property type="entry name" value="CBS"/>
    <property type="match status" value="4"/>
</dbReference>
<dbReference type="Pfam" id="PF00571">
    <property type="entry name" value="CBS"/>
    <property type="match status" value="4"/>
</dbReference>
<feature type="domain" description="CBS" evidence="5">
    <location>
        <begin position="295"/>
        <end position="351"/>
    </location>
</feature>
<dbReference type="InterPro" id="IPR051462">
    <property type="entry name" value="CBS_domain-containing"/>
</dbReference>
<dbReference type="Pfam" id="PF00564">
    <property type="entry name" value="PB1"/>
    <property type="match status" value="1"/>
</dbReference>
<dbReference type="PROSITE" id="PS51745">
    <property type="entry name" value="PB1"/>
    <property type="match status" value="1"/>
</dbReference>
<dbReference type="InterPro" id="IPR046342">
    <property type="entry name" value="CBS_dom_sf"/>
</dbReference>
<gene>
    <name evidence="7" type="ORF">R1flu_019032</name>
</gene>
<protein>
    <submittedName>
        <fullName evidence="7">Uncharacterized protein</fullName>
    </submittedName>
</protein>
<dbReference type="PROSITE" id="PS51371">
    <property type="entry name" value="CBS"/>
    <property type="match status" value="4"/>
</dbReference>
<evidence type="ECO:0000313" key="7">
    <source>
        <dbReference type="EMBL" id="KAL2650904.1"/>
    </source>
</evidence>
<dbReference type="CDD" id="cd17782">
    <property type="entry name" value="CBS_pair_MUG70_2"/>
    <property type="match status" value="1"/>
</dbReference>
<dbReference type="InterPro" id="IPR000270">
    <property type="entry name" value="PB1_dom"/>
</dbReference>
<accession>A0ABD1ZKX8</accession>
<feature type="transmembrane region" description="Helical" evidence="4">
    <location>
        <begin position="548"/>
        <end position="570"/>
    </location>
</feature>
<feature type="compositionally biased region" description="Gly residues" evidence="3">
    <location>
        <begin position="10"/>
        <end position="20"/>
    </location>
</feature>
<feature type="region of interest" description="Disordered" evidence="3">
    <location>
        <begin position="1"/>
        <end position="55"/>
    </location>
</feature>
<comment type="caution">
    <text evidence="7">The sequence shown here is derived from an EMBL/GenBank/DDBJ whole genome shotgun (WGS) entry which is preliminary data.</text>
</comment>
<dbReference type="InterPro" id="IPR053793">
    <property type="entry name" value="PB1-like"/>
</dbReference>
<keyword evidence="1" id="KW-0677">Repeat</keyword>
<dbReference type="CDD" id="cd06409">
    <property type="entry name" value="PB1_MUG70"/>
    <property type="match status" value="1"/>
</dbReference>
<dbReference type="Proteomes" id="UP001605036">
    <property type="component" value="Unassembled WGS sequence"/>
</dbReference>
<evidence type="ECO:0000256" key="4">
    <source>
        <dbReference type="SAM" id="Phobius"/>
    </source>
</evidence>
<reference evidence="7 8" key="1">
    <citation type="submission" date="2024-09" db="EMBL/GenBank/DDBJ databases">
        <title>Chromosome-scale assembly of Riccia fluitans.</title>
        <authorList>
            <person name="Paukszto L."/>
            <person name="Sawicki J."/>
            <person name="Karawczyk K."/>
            <person name="Piernik-Szablinska J."/>
            <person name="Szczecinska M."/>
            <person name="Mazdziarz M."/>
        </authorList>
    </citation>
    <scope>NUCLEOTIDE SEQUENCE [LARGE SCALE GENOMIC DNA]</scope>
    <source>
        <strain evidence="7">Rf_01</strain>
        <tissue evidence="7">Aerial parts of the thallus</tissue>
    </source>
</reference>
<keyword evidence="2" id="KW-0129">CBS domain</keyword>
<keyword evidence="4" id="KW-0472">Membrane</keyword>
<dbReference type="PANTHER" id="PTHR48108:SF26">
    <property type="entry name" value="CBS DOMAIN-CONTAINING PROTEIN DDB_G0289609"/>
    <property type="match status" value="1"/>
</dbReference>
<name>A0ABD1ZKX8_9MARC</name>
<keyword evidence="8" id="KW-1185">Reference proteome</keyword>
<dbReference type="PANTHER" id="PTHR48108">
    <property type="entry name" value="CBS DOMAIN-CONTAINING PROTEIN CBSX2, CHLOROPLASTIC"/>
    <property type="match status" value="1"/>
</dbReference>
<evidence type="ECO:0000259" key="5">
    <source>
        <dbReference type="PROSITE" id="PS51371"/>
    </source>
</evidence>
<dbReference type="AlphaFoldDB" id="A0ABD1ZKX8"/>
<feature type="domain" description="CBS" evidence="5">
    <location>
        <begin position="61"/>
        <end position="119"/>
    </location>
</feature>
<dbReference type="EMBL" id="JBHFFA010000001">
    <property type="protein sequence ID" value="KAL2650904.1"/>
    <property type="molecule type" value="Genomic_DNA"/>
</dbReference>
<dbReference type="CDD" id="cd17781">
    <property type="entry name" value="CBS_pair_MUG70_1"/>
    <property type="match status" value="1"/>
</dbReference>
<evidence type="ECO:0000313" key="8">
    <source>
        <dbReference type="Proteomes" id="UP001605036"/>
    </source>
</evidence>
<dbReference type="Gene3D" id="3.10.580.10">
    <property type="entry name" value="CBS-domain"/>
    <property type="match status" value="2"/>
</dbReference>
<keyword evidence="4" id="KW-1133">Transmembrane helix</keyword>
<organism evidence="7 8">
    <name type="scientific">Riccia fluitans</name>
    <dbReference type="NCBI Taxonomy" id="41844"/>
    <lineage>
        <taxon>Eukaryota</taxon>
        <taxon>Viridiplantae</taxon>
        <taxon>Streptophyta</taxon>
        <taxon>Embryophyta</taxon>
        <taxon>Marchantiophyta</taxon>
        <taxon>Marchantiopsida</taxon>
        <taxon>Marchantiidae</taxon>
        <taxon>Marchantiales</taxon>
        <taxon>Ricciaceae</taxon>
        <taxon>Riccia</taxon>
    </lineage>
</organism>
<feature type="domain" description="CBS" evidence="5">
    <location>
        <begin position="127"/>
        <end position="185"/>
    </location>
</feature>
<proteinExistence type="predicted"/>
<keyword evidence="4" id="KW-0812">Transmembrane</keyword>
<dbReference type="InterPro" id="IPR000644">
    <property type="entry name" value="CBS_dom"/>
</dbReference>